<gene>
    <name evidence="1" type="ORF">GYMLUDRAFT_937969</name>
</gene>
<accession>A0A0D0ASD6</accession>
<evidence type="ECO:0000313" key="1">
    <source>
        <dbReference type="EMBL" id="KIK53330.1"/>
    </source>
</evidence>
<organism evidence="1 2">
    <name type="scientific">Collybiopsis luxurians FD-317 M1</name>
    <dbReference type="NCBI Taxonomy" id="944289"/>
    <lineage>
        <taxon>Eukaryota</taxon>
        <taxon>Fungi</taxon>
        <taxon>Dikarya</taxon>
        <taxon>Basidiomycota</taxon>
        <taxon>Agaricomycotina</taxon>
        <taxon>Agaricomycetes</taxon>
        <taxon>Agaricomycetidae</taxon>
        <taxon>Agaricales</taxon>
        <taxon>Marasmiineae</taxon>
        <taxon>Omphalotaceae</taxon>
        <taxon>Collybiopsis</taxon>
        <taxon>Collybiopsis luxurians</taxon>
    </lineage>
</organism>
<dbReference type="HOGENOM" id="CLU_1635597_0_0_1"/>
<sequence length="162" mass="18432">MESRSTIITTATVDFESTDESTSMDKIFQRALLEYEAQKQNRGLRFPLLEPQAAQQLVDHLQSILDSRQHGLNDHTKYFSIFRYLSRRFQTLPSSLIIRDIKREGPNPIAGGGFAVSAMLSTWRHKFCANGQHIGRISWDLERKACRSKSPSAFPRAECKGS</sequence>
<reference evidence="1 2" key="1">
    <citation type="submission" date="2014-04" db="EMBL/GenBank/DDBJ databases">
        <title>Evolutionary Origins and Diversification of the Mycorrhizal Mutualists.</title>
        <authorList>
            <consortium name="DOE Joint Genome Institute"/>
            <consortium name="Mycorrhizal Genomics Consortium"/>
            <person name="Kohler A."/>
            <person name="Kuo A."/>
            <person name="Nagy L.G."/>
            <person name="Floudas D."/>
            <person name="Copeland A."/>
            <person name="Barry K.W."/>
            <person name="Cichocki N."/>
            <person name="Veneault-Fourrey C."/>
            <person name="LaButti K."/>
            <person name="Lindquist E.A."/>
            <person name="Lipzen A."/>
            <person name="Lundell T."/>
            <person name="Morin E."/>
            <person name="Murat C."/>
            <person name="Riley R."/>
            <person name="Ohm R."/>
            <person name="Sun H."/>
            <person name="Tunlid A."/>
            <person name="Henrissat B."/>
            <person name="Grigoriev I.V."/>
            <person name="Hibbett D.S."/>
            <person name="Martin F."/>
        </authorList>
    </citation>
    <scope>NUCLEOTIDE SEQUENCE [LARGE SCALE GENOMIC DNA]</scope>
    <source>
        <strain evidence="1 2">FD-317 M1</strain>
    </source>
</reference>
<keyword evidence="2" id="KW-1185">Reference proteome</keyword>
<name>A0A0D0ASD6_9AGAR</name>
<proteinExistence type="predicted"/>
<protein>
    <submittedName>
        <fullName evidence="1">Uncharacterized protein</fullName>
    </submittedName>
</protein>
<dbReference type="Proteomes" id="UP000053593">
    <property type="component" value="Unassembled WGS sequence"/>
</dbReference>
<evidence type="ECO:0000313" key="2">
    <source>
        <dbReference type="Proteomes" id="UP000053593"/>
    </source>
</evidence>
<dbReference type="AlphaFoldDB" id="A0A0D0ASD6"/>
<dbReference type="EMBL" id="KN834830">
    <property type="protein sequence ID" value="KIK53330.1"/>
    <property type="molecule type" value="Genomic_DNA"/>
</dbReference>